<dbReference type="EMBL" id="LZMF01000021">
    <property type="protein sequence ID" value="OBK90473.1"/>
    <property type="molecule type" value="Genomic_DNA"/>
</dbReference>
<comment type="caution">
    <text evidence="2">The sequence shown here is derived from an EMBL/GenBank/DDBJ whole genome shotgun (WGS) entry which is preliminary data.</text>
</comment>
<dbReference type="Proteomes" id="UP000093759">
    <property type="component" value="Unassembled WGS sequence"/>
</dbReference>
<accession>A0A1A3U6D3</accession>
<gene>
    <name evidence="2" type="ORF">A5648_17080</name>
</gene>
<sequence length="83" mass="7984">MSTLGTACKSRMTANGGKLTKAASIYQNQDDHAAQRLTAVGSHLPAGSGGDGSAGGLPPSFTPLAPRGSGIDGGAAGGFGIGR</sequence>
<dbReference type="RefSeq" id="WP_065023248.1">
    <property type="nucleotide sequence ID" value="NZ_LZMF01000021.1"/>
</dbReference>
<evidence type="ECO:0000313" key="2">
    <source>
        <dbReference type="EMBL" id="OBK90473.1"/>
    </source>
</evidence>
<reference evidence="3" key="1">
    <citation type="submission" date="2016-06" db="EMBL/GenBank/DDBJ databases">
        <authorList>
            <person name="Sutton G."/>
            <person name="Brinkac L."/>
            <person name="Sanka R."/>
            <person name="Adams M."/>
            <person name="Lau E."/>
            <person name="Garcia-Basteiro A."/>
            <person name="Lopez-Varela E."/>
            <person name="Palencia S."/>
        </authorList>
    </citation>
    <scope>NUCLEOTIDE SEQUENCE [LARGE SCALE GENOMIC DNA]</scope>
    <source>
        <strain evidence="3">1274684.2</strain>
    </source>
</reference>
<organism evidence="2 3">
    <name type="scientific">Mycolicibacter sinensis (strain JDM601)</name>
    <name type="common">Mycobacterium sinense</name>
    <dbReference type="NCBI Taxonomy" id="875328"/>
    <lineage>
        <taxon>Bacteria</taxon>
        <taxon>Bacillati</taxon>
        <taxon>Actinomycetota</taxon>
        <taxon>Actinomycetes</taxon>
        <taxon>Mycobacteriales</taxon>
        <taxon>Mycobacteriaceae</taxon>
        <taxon>Mycolicibacter</taxon>
    </lineage>
</organism>
<dbReference type="AlphaFoldDB" id="A0A1A3U6D3"/>
<feature type="compositionally biased region" description="Gly residues" evidence="1">
    <location>
        <begin position="70"/>
        <end position="83"/>
    </location>
</feature>
<evidence type="ECO:0000256" key="1">
    <source>
        <dbReference type="SAM" id="MobiDB-lite"/>
    </source>
</evidence>
<protein>
    <submittedName>
        <fullName evidence="2">Uncharacterized protein</fullName>
    </submittedName>
</protein>
<feature type="region of interest" description="Disordered" evidence="1">
    <location>
        <begin position="42"/>
        <end position="83"/>
    </location>
</feature>
<proteinExistence type="predicted"/>
<evidence type="ECO:0000313" key="3">
    <source>
        <dbReference type="Proteomes" id="UP000093759"/>
    </source>
</evidence>
<name>A0A1A3U6D3_MYCSD</name>